<dbReference type="EMBL" id="AZBU02000004">
    <property type="protein sequence ID" value="TKR82931.1"/>
    <property type="molecule type" value="Genomic_DNA"/>
</dbReference>
<proteinExistence type="predicted"/>
<evidence type="ECO:0000313" key="2">
    <source>
        <dbReference type="Proteomes" id="UP000298663"/>
    </source>
</evidence>
<accession>A0A4U5NJP0</accession>
<protein>
    <submittedName>
        <fullName evidence="1">Uncharacterized protein</fullName>
    </submittedName>
</protein>
<keyword evidence="2" id="KW-1185">Reference proteome</keyword>
<reference evidence="1 2" key="1">
    <citation type="journal article" date="2015" name="Genome Biol.">
        <title>Comparative genomics of Steinernema reveals deeply conserved gene regulatory networks.</title>
        <authorList>
            <person name="Dillman A.R."/>
            <person name="Macchietto M."/>
            <person name="Porter C.F."/>
            <person name="Rogers A."/>
            <person name="Williams B."/>
            <person name="Antoshechkin I."/>
            <person name="Lee M.M."/>
            <person name="Goodwin Z."/>
            <person name="Lu X."/>
            <person name="Lewis E.E."/>
            <person name="Goodrich-Blair H."/>
            <person name="Stock S.P."/>
            <person name="Adams B.J."/>
            <person name="Sternberg P.W."/>
            <person name="Mortazavi A."/>
        </authorList>
    </citation>
    <scope>NUCLEOTIDE SEQUENCE [LARGE SCALE GENOMIC DNA]</scope>
    <source>
        <strain evidence="1 2">ALL</strain>
    </source>
</reference>
<dbReference type="AlphaFoldDB" id="A0A4U5NJP0"/>
<reference evidence="1 2" key="2">
    <citation type="journal article" date="2019" name="G3 (Bethesda)">
        <title>Hybrid Assembly of the Genome of the Entomopathogenic Nematode Steinernema carpocapsae Identifies the X-Chromosome.</title>
        <authorList>
            <person name="Serra L."/>
            <person name="Macchietto M."/>
            <person name="Macias-Munoz A."/>
            <person name="McGill C.J."/>
            <person name="Rodriguez I.M."/>
            <person name="Rodriguez B."/>
            <person name="Murad R."/>
            <person name="Mortazavi A."/>
        </authorList>
    </citation>
    <scope>NUCLEOTIDE SEQUENCE [LARGE SCALE GENOMIC DNA]</scope>
    <source>
        <strain evidence="1 2">ALL</strain>
    </source>
</reference>
<comment type="caution">
    <text evidence="1">The sequence shown here is derived from an EMBL/GenBank/DDBJ whole genome shotgun (WGS) entry which is preliminary data.</text>
</comment>
<sequence length="376" mass="42587">MVNSIKLLSESDATGEAKQGGWKRSDSQERKELMFVVETEGAKVVWPMATERGPWLRERIVRWLPIEVFSAPPNTTEHCSSRTIKMSAFRLSLMLVAAVVLATVTRNRFRREPRRQVRIRAQRRLQSELRKGRSNAVAVCLAEHGSMYFSADYRNLTASLNRCTSLRALNRALHPPPLPRLPFNASSCHETASATPEFLTFRLQNRSHGRVFSSYTIKMSPRHLSLSLSRPLPPKGDRTSEGTSAFFPQLLFEMRAHCDDVEFRNSNLTTREDGDAAAEIRAAAPKTAQIGFGESPAEENAEFEGAKNVQETTEEFGAAIRREREEPKTRVEGRYLDREVVGKLEEQEKEGRISREVCGRCGRATDDGWSLEMRNF</sequence>
<gene>
    <name evidence="1" type="ORF">L596_016600</name>
</gene>
<organism evidence="1 2">
    <name type="scientific">Steinernema carpocapsae</name>
    <name type="common">Entomopathogenic nematode</name>
    <dbReference type="NCBI Taxonomy" id="34508"/>
    <lineage>
        <taxon>Eukaryota</taxon>
        <taxon>Metazoa</taxon>
        <taxon>Ecdysozoa</taxon>
        <taxon>Nematoda</taxon>
        <taxon>Chromadorea</taxon>
        <taxon>Rhabditida</taxon>
        <taxon>Tylenchina</taxon>
        <taxon>Panagrolaimomorpha</taxon>
        <taxon>Strongyloidoidea</taxon>
        <taxon>Steinernematidae</taxon>
        <taxon>Steinernema</taxon>
    </lineage>
</organism>
<name>A0A4U5NJP0_STECR</name>
<evidence type="ECO:0000313" key="1">
    <source>
        <dbReference type="EMBL" id="TKR82931.1"/>
    </source>
</evidence>
<dbReference type="Proteomes" id="UP000298663">
    <property type="component" value="Unassembled WGS sequence"/>
</dbReference>